<evidence type="ECO:0000313" key="2">
    <source>
        <dbReference type="Proteomes" id="UP001283361"/>
    </source>
</evidence>
<keyword evidence="2" id="KW-1185">Reference proteome</keyword>
<organism evidence="1 2">
    <name type="scientific">Elysia crispata</name>
    <name type="common">lettuce slug</name>
    <dbReference type="NCBI Taxonomy" id="231223"/>
    <lineage>
        <taxon>Eukaryota</taxon>
        <taxon>Metazoa</taxon>
        <taxon>Spiralia</taxon>
        <taxon>Lophotrochozoa</taxon>
        <taxon>Mollusca</taxon>
        <taxon>Gastropoda</taxon>
        <taxon>Heterobranchia</taxon>
        <taxon>Euthyneura</taxon>
        <taxon>Panpulmonata</taxon>
        <taxon>Sacoglossa</taxon>
        <taxon>Placobranchoidea</taxon>
        <taxon>Plakobranchidae</taxon>
        <taxon>Elysia</taxon>
    </lineage>
</organism>
<dbReference type="EMBL" id="JAWDGP010003560">
    <property type="protein sequence ID" value="KAK3773112.1"/>
    <property type="molecule type" value="Genomic_DNA"/>
</dbReference>
<gene>
    <name evidence="1" type="ORF">RRG08_016215</name>
</gene>
<sequence length="144" mass="16142">MKPGTVATGYLCPSPSRTPRKFSGSVFSENLVASTVYYRSMSHPLLEIEIQVIQRLHLATIHRMSVIDWIQPVMCLCISCSNRLDTAYDVRVCISCSNRLDTAYDVRVCISCSNRLDTAYDVCVCISCSNRLNTACDVRVHLVQ</sequence>
<evidence type="ECO:0000313" key="1">
    <source>
        <dbReference type="EMBL" id="KAK3773112.1"/>
    </source>
</evidence>
<accession>A0AAE0ZR61</accession>
<comment type="caution">
    <text evidence="1">The sequence shown here is derived from an EMBL/GenBank/DDBJ whole genome shotgun (WGS) entry which is preliminary data.</text>
</comment>
<reference evidence="1" key="1">
    <citation type="journal article" date="2023" name="G3 (Bethesda)">
        <title>A reference genome for the long-term kleptoplast-retaining sea slug Elysia crispata morphotype clarki.</title>
        <authorList>
            <person name="Eastman K.E."/>
            <person name="Pendleton A.L."/>
            <person name="Shaikh M.A."/>
            <person name="Suttiyut T."/>
            <person name="Ogas R."/>
            <person name="Tomko P."/>
            <person name="Gavelis G."/>
            <person name="Widhalm J.R."/>
            <person name="Wisecaver J.H."/>
        </authorList>
    </citation>
    <scope>NUCLEOTIDE SEQUENCE</scope>
    <source>
        <strain evidence="1">ECLA1</strain>
    </source>
</reference>
<dbReference type="AlphaFoldDB" id="A0AAE0ZR61"/>
<name>A0AAE0ZR61_9GAST</name>
<dbReference type="Proteomes" id="UP001283361">
    <property type="component" value="Unassembled WGS sequence"/>
</dbReference>
<proteinExistence type="predicted"/>
<protein>
    <submittedName>
        <fullName evidence="1">Uncharacterized protein</fullName>
    </submittedName>
</protein>